<dbReference type="Gene3D" id="1.50.10.10">
    <property type="match status" value="1"/>
</dbReference>
<comment type="similarity">
    <text evidence="1">Belongs to the glycosyl hydrolase 37 family.</text>
</comment>
<dbReference type="EMBL" id="JBBPBK010000011">
    <property type="protein sequence ID" value="KAK9274765.1"/>
    <property type="molecule type" value="Genomic_DNA"/>
</dbReference>
<evidence type="ECO:0000256" key="3">
    <source>
        <dbReference type="ARBA" id="ARBA00030473"/>
    </source>
</evidence>
<name>A0AAP0WQJ2_LIQFO</name>
<keyword evidence="6" id="KW-1185">Reference proteome</keyword>
<dbReference type="AlphaFoldDB" id="A0AAP0WQJ2"/>
<reference evidence="5 6" key="1">
    <citation type="journal article" date="2024" name="Plant J.">
        <title>Genome sequences and population genomics reveal climatic adaptation and genomic divergence between two closely related sweetgum species.</title>
        <authorList>
            <person name="Xu W.Q."/>
            <person name="Ren C.Q."/>
            <person name="Zhang X.Y."/>
            <person name="Comes H.P."/>
            <person name="Liu X.H."/>
            <person name="Li Y.G."/>
            <person name="Kettle C.J."/>
            <person name="Jalonen R."/>
            <person name="Gaisberger H."/>
            <person name="Ma Y.Z."/>
            <person name="Qiu Y.X."/>
        </authorList>
    </citation>
    <scope>NUCLEOTIDE SEQUENCE [LARGE SCALE GENOMIC DNA]</scope>
    <source>
        <strain evidence="5">Hangzhou</strain>
    </source>
</reference>
<evidence type="ECO:0000313" key="6">
    <source>
        <dbReference type="Proteomes" id="UP001415857"/>
    </source>
</evidence>
<dbReference type="InterPro" id="IPR001661">
    <property type="entry name" value="Glyco_hydro_37"/>
</dbReference>
<dbReference type="GO" id="GO:0005993">
    <property type="term" value="P:trehalose catabolic process"/>
    <property type="evidence" value="ECO:0007669"/>
    <property type="project" value="TreeGrafter"/>
</dbReference>
<dbReference type="PANTHER" id="PTHR23403">
    <property type="entry name" value="TREHALASE"/>
    <property type="match status" value="1"/>
</dbReference>
<evidence type="ECO:0000313" key="5">
    <source>
        <dbReference type="EMBL" id="KAK9274765.1"/>
    </source>
</evidence>
<dbReference type="Proteomes" id="UP001415857">
    <property type="component" value="Unassembled WGS sequence"/>
</dbReference>
<organism evidence="5 6">
    <name type="scientific">Liquidambar formosana</name>
    <name type="common">Formosan gum</name>
    <dbReference type="NCBI Taxonomy" id="63359"/>
    <lineage>
        <taxon>Eukaryota</taxon>
        <taxon>Viridiplantae</taxon>
        <taxon>Streptophyta</taxon>
        <taxon>Embryophyta</taxon>
        <taxon>Tracheophyta</taxon>
        <taxon>Spermatophyta</taxon>
        <taxon>Magnoliopsida</taxon>
        <taxon>eudicotyledons</taxon>
        <taxon>Gunneridae</taxon>
        <taxon>Pentapetalae</taxon>
        <taxon>Saxifragales</taxon>
        <taxon>Altingiaceae</taxon>
        <taxon>Liquidambar</taxon>
    </lineage>
</organism>
<dbReference type="GO" id="GO:0004555">
    <property type="term" value="F:alpha,alpha-trehalase activity"/>
    <property type="evidence" value="ECO:0007669"/>
    <property type="project" value="UniProtKB-EC"/>
</dbReference>
<protein>
    <recommendedName>
        <fullName evidence="2">alpha,alpha-trehalase</fullName>
        <ecNumber evidence="2">3.2.1.28</ecNumber>
    </recommendedName>
    <alternativeName>
        <fullName evidence="3">Alpha,alpha-trehalase</fullName>
    </alternativeName>
    <alternativeName>
        <fullName evidence="4">Alpha,alpha-trehalose glucohydrolase</fullName>
    </alternativeName>
</protein>
<dbReference type="PANTHER" id="PTHR23403:SF1">
    <property type="entry name" value="TREHALASE"/>
    <property type="match status" value="1"/>
</dbReference>
<sequence>MAYCRSPHSIPSGPIVHSTPLITFLERVQETALNTIGNSSFDPKLYVDLSLKCDLSTTQNAFNNLPRSQNGSVLVQDLEGFIEKYLEGAGDDLVYTEPVDFVPEPVGFLKEVENREVRAWALEVHSLWKNLSRKVSGRIAERPDLHTLLPLPKPVMIPGSRFREVYYWDSYWVISSSRQRAY</sequence>
<accession>A0AAP0WQJ2</accession>
<evidence type="ECO:0000256" key="4">
    <source>
        <dbReference type="ARBA" id="ARBA00031637"/>
    </source>
</evidence>
<comment type="caution">
    <text evidence="5">The sequence shown here is derived from an EMBL/GenBank/DDBJ whole genome shotgun (WGS) entry which is preliminary data.</text>
</comment>
<gene>
    <name evidence="5" type="ORF">L1049_022017</name>
</gene>
<dbReference type="InterPro" id="IPR012341">
    <property type="entry name" value="6hp_glycosidase-like_sf"/>
</dbReference>
<proteinExistence type="inferred from homology"/>
<dbReference type="EC" id="3.2.1.28" evidence="2"/>
<evidence type="ECO:0000256" key="1">
    <source>
        <dbReference type="ARBA" id="ARBA00005615"/>
    </source>
</evidence>
<dbReference type="SUPFAM" id="SSF48208">
    <property type="entry name" value="Six-hairpin glycosidases"/>
    <property type="match status" value="1"/>
</dbReference>
<evidence type="ECO:0000256" key="2">
    <source>
        <dbReference type="ARBA" id="ARBA00012757"/>
    </source>
</evidence>
<dbReference type="Pfam" id="PF01204">
    <property type="entry name" value="Trehalase"/>
    <property type="match status" value="1"/>
</dbReference>
<dbReference type="InterPro" id="IPR008928">
    <property type="entry name" value="6-hairpin_glycosidase_sf"/>
</dbReference>